<feature type="short sequence motif" description="GXSXG" evidence="6">
    <location>
        <begin position="72"/>
        <end position="76"/>
    </location>
</feature>
<evidence type="ECO:0000256" key="2">
    <source>
        <dbReference type="ARBA" id="ARBA00022801"/>
    </source>
</evidence>
<sequence length="415" mass="45197">MPLNSSSIPRLEALRSPLQPPTFGNQITVLSIDGGGIRGIIPGTILAFLESELQKLDGADARLADYFDVISGTSTGGLVTAMLAAPNDQNRPLFAAKDINDFYLENCPKIFPQDESPFASAGKLMKSLRGPKYDGKFLHSIAKEKLGDKRLHQTMTNIVIPTFDIKRLQPIIFSSYQVKTNPSTDALLSDISIGTAAAPTYLPAHYFETKDPSGKVRGFNLIDGGVAANNPTLVAMSEVSKEITQKNPDFFPIAPMDYGRFLVLSLGTGSAKSEEKYDADEAAKWGILGWLTSDNSTPIVDVFTQASGDMIDLHISTVFQALRCEENYLRIQDDTLTGTLSSVDVATKENLENLVKVGEKLLKKPLSRVNLDTGIFEPADEMTNEKALIKMAKLLSREKHLRESRSPVGKAAASK</sequence>
<dbReference type="EC" id="3.1.1.-" evidence="7"/>
<accession>A0A5N5KBC2</accession>
<dbReference type="PROSITE" id="PS51635">
    <property type="entry name" value="PNPLA"/>
    <property type="match status" value="1"/>
</dbReference>
<evidence type="ECO:0000313" key="10">
    <source>
        <dbReference type="Proteomes" id="UP000326939"/>
    </source>
</evidence>
<comment type="caution">
    <text evidence="9">The sequence shown here is derived from an EMBL/GenBank/DDBJ whole genome shotgun (WGS) entry which is preliminary data.</text>
</comment>
<dbReference type="Gene3D" id="3.40.1090.10">
    <property type="entry name" value="Cytosolic phospholipase A2 catalytic domain"/>
    <property type="match status" value="1"/>
</dbReference>
<dbReference type="CDD" id="cd07214">
    <property type="entry name" value="Pat17_isozyme_like"/>
    <property type="match status" value="1"/>
</dbReference>
<evidence type="ECO:0000256" key="5">
    <source>
        <dbReference type="ARBA" id="ARBA00023098"/>
    </source>
</evidence>
<feature type="active site" description="Nucleophile" evidence="6">
    <location>
        <position position="74"/>
    </location>
</feature>
<comment type="function">
    <text evidence="7">Lipolytic acyl hydrolase (LAH).</text>
</comment>
<dbReference type="InterPro" id="IPR016035">
    <property type="entry name" value="Acyl_Trfase/lysoPLipase"/>
</dbReference>
<gene>
    <name evidence="9" type="ORF">DKX38_020580</name>
</gene>
<dbReference type="FunFam" id="3.40.1090.10:FF:000005">
    <property type="entry name" value="Patatin"/>
    <property type="match status" value="1"/>
</dbReference>
<evidence type="ECO:0000256" key="6">
    <source>
        <dbReference type="PROSITE-ProRule" id="PRU01161"/>
    </source>
</evidence>
<comment type="similarity">
    <text evidence="1 7">Belongs to the patatin family.</text>
</comment>
<dbReference type="EMBL" id="VDCV01000014">
    <property type="protein sequence ID" value="KAB5526733.1"/>
    <property type="molecule type" value="Genomic_DNA"/>
</dbReference>
<feature type="active site" description="Proton acceptor" evidence="6">
    <location>
        <position position="223"/>
    </location>
</feature>
<dbReference type="GO" id="GO:0047372">
    <property type="term" value="F:monoacylglycerol lipase activity"/>
    <property type="evidence" value="ECO:0007669"/>
    <property type="project" value="TreeGrafter"/>
</dbReference>
<feature type="short sequence motif" description="GXGXXG" evidence="6">
    <location>
        <begin position="34"/>
        <end position="39"/>
    </location>
</feature>
<dbReference type="SUPFAM" id="SSF52151">
    <property type="entry name" value="FabD/lysophospholipase-like"/>
    <property type="match status" value="1"/>
</dbReference>
<reference evidence="10" key="1">
    <citation type="journal article" date="2019" name="Gigascience">
        <title>De novo genome assembly of the endangered Acer yangbiense, a plant species with extremely small populations endemic to Yunnan Province, China.</title>
        <authorList>
            <person name="Yang J."/>
            <person name="Wariss H.M."/>
            <person name="Tao L."/>
            <person name="Zhang R."/>
            <person name="Yun Q."/>
            <person name="Hollingsworth P."/>
            <person name="Dao Z."/>
            <person name="Luo G."/>
            <person name="Guo H."/>
            <person name="Ma Y."/>
            <person name="Sun W."/>
        </authorList>
    </citation>
    <scope>NUCLEOTIDE SEQUENCE [LARGE SCALE GENOMIC DNA]</scope>
    <source>
        <strain evidence="10">cv. br00</strain>
    </source>
</reference>
<dbReference type="PANTHER" id="PTHR32176:SF110">
    <property type="entry name" value="PATATIN"/>
    <property type="match status" value="1"/>
</dbReference>
<dbReference type="GO" id="GO:0006952">
    <property type="term" value="P:defense response"/>
    <property type="evidence" value="ECO:0007669"/>
    <property type="project" value="UniProtKB-KW"/>
</dbReference>
<evidence type="ECO:0000259" key="8">
    <source>
        <dbReference type="PROSITE" id="PS51635"/>
    </source>
</evidence>
<evidence type="ECO:0000256" key="1">
    <source>
        <dbReference type="ARBA" id="ARBA00010240"/>
    </source>
</evidence>
<keyword evidence="10" id="KW-1185">Reference proteome</keyword>
<comment type="domain">
    <text evidence="7">The nitrogen atoms of the two glycine residues in the GGXR motif define the oxyanion hole, and stabilize the oxyanion that forms during the nucleophilic attack by the catalytic serine during substrate cleavage.</text>
</comment>
<evidence type="ECO:0000256" key="4">
    <source>
        <dbReference type="ARBA" id="ARBA00022963"/>
    </source>
</evidence>
<keyword evidence="4 6" id="KW-0442">Lipid degradation</keyword>
<keyword evidence="5 6" id="KW-0443">Lipid metabolism</keyword>
<evidence type="ECO:0000256" key="3">
    <source>
        <dbReference type="ARBA" id="ARBA00022821"/>
    </source>
</evidence>
<name>A0A5N5KBC2_9ROSI</name>
<dbReference type="GO" id="GO:0004620">
    <property type="term" value="F:phospholipase activity"/>
    <property type="evidence" value="ECO:0007669"/>
    <property type="project" value="TreeGrafter"/>
</dbReference>
<dbReference type="PANTHER" id="PTHR32176">
    <property type="entry name" value="XYLOSE ISOMERASE"/>
    <property type="match status" value="1"/>
</dbReference>
<protein>
    <recommendedName>
        <fullName evidence="7">Patatin</fullName>
        <ecNumber evidence="7">3.1.1.-</ecNumber>
    </recommendedName>
</protein>
<dbReference type="AlphaFoldDB" id="A0A5N5KBC2"/>
<keyword evidence="3" id="KW-0611">Plant defense</keyword>
<evidence type="ECO:0000256" key="7">
    <source>
        <dbReference type="RuleBase" id="RU361262"/>
    </source>
</evidence>
<dbReference type="InterPro" id="IPR002641">
    <property type="entry name" value="PNPLA_dom"/>
</dbReference>
<organism evidence="9 10">
    <name type="scientific">Salix brachista</name>
    <dbReference type="NCBI Taxonomy" id="2182728"/>
    <lineage>
        <taxon>Eukaryota</taxon>
        <taxon>Viridiplantae</taxon>
        <taxon>Streptophyta</taxon>
        <taxon>Embryophyta</taxon>
        <taxon>Tracheophyta</taxon>
        <taxon>Spermatophyta</taxon>
        <taxon>Magnoliopsida</taxon>
        <taxon>eudicotyledons</taxon>
        <taxon>Gunneridae</taxon>
        <taxon>Pentapetalae</taxon>
        <taxon>rosids</taxon>
        <taxon>fabids</taxon>
        <taxon>Malpighiales</taxon>
        <taxon>Salicaceae</taxon>
        <taxon>Saliceae</taxon>
        <taxon>Salix</taxon>
    </lineage>
</organism>
<evidence type="ECO:0000313" key="9">
    <source>
        <dbReference type="EMBL" id="KAB5526733.1"/>
    </source>
</evidence>
<dbReference type="Pfam" id="PF01734">
    <property type="entry name" value="Patatin"/>
    <property type="match status" value="1"/>
</dbReference>
<dbReference type="Proteomes" id="UP000326939">
    <property type="component" value="Chromosome 14"/>
</dbReference>
<proteinExistence type="inferred from homology"/>
<feature type="domain" description="PNPLA" evidence="8">
    <location>
        <begin position="30"/>
        <end position="236"/>
    </location>
</feature>
<keyword evidence="2 6" id="KW-0378">Hydrolase</keyword>
<feature type="short sequence motif" description="DGA/G" evidence="6">
    <location>
        <begin position="223"/>
        <end position="225"/>
    </location>
</feature>
<dbReference type="GO" id="GO:0016042">
    <property type="term" value="P:lipid catabolic process"/>
    <property type="evidence" value="ECO:0007669"/>
    <property type="project" value="UniProtKB-UniRule"/>
</dbReference>